<accession>A0ABW1ARU4</accession>
<evidence type="ECO:0000259" key="4">
    <source>
        <dbReference type="Pfam" id="PF06155"/>
    </source>
</evidence>
<sequence>MAGLDQDTPIPTAITLHRKSRVLEIAFADGSRFEFPFEFLRVQSPSAEVRGHGPGQETLQQGKRDVDILSLEPVGNYAVKPVFSDGHDSGLYSWDYLHMLGREQDGLWQAYLRRLEREGGTRDPAKLPPPAPKGGCGHHH</sequence>
<gene>
    <name evidence="5" type="ORF">ACFPTN_10835</name>
</gene>
<evidence type="ECO:0000313" key="6">
    <source>
        <dbReference type="Proteomes" id="UP001595974"/>
    </source>
</evidence>
<dbReference type="InterPro" id="IPR038492">
    <property type="entry name" value="GBBH-like_N_sf"/>
</dbReference>
<reference evidence="6" key="1">
    <citation type="journal article" date="2019" name="Int. J. Syst. Evol. Microbiol.">
        <title>The Global Catalogue of Microorganisms (GCM) 10K type strain sequencing project: providing services to taxonomists for standard genome sequencing and annotation.</title>
        <authorList>
            <consortium name="The Broad Institute Genomics Platform"/>
            <consortium name="The Broad Institute Genome Sequencing Center for Infectious Disease"/>
            <person name="Wu L."/>
            <person name="Ma J."/>
        </authorList>
    </citation>
    <scope>NUCLEOTIDE SEQUENCE [LARGE SCALE GENOMIC DNA]</scope>
    <source>
        <strain evidence="6">SHR3</strain>
    </source>
</reference>
<evidence type="ECO:0000256" key="1">
    <source>
        <dbReference type="ARBA" id="ARBA00022723"/>
    </source>
</evidence>
<dbReference type="PANTHER" id="PTHR35303:SF5">
    <property type="entry name" value="OS02G0197800 PROTEIN"/>
    <property type="match status" value="1"/>
</dbReference>
<keyword evidence="2" id="KW-0408">Iron</keyword>
<dbReference type="Gene3D" id="3.30.2020.30">
    <property type="match status" value="1"/>
</dbReference>
<dbReference type="InterPro" id="IPR010376">
    <property type="entry name" value="GBBH-like_N"/>
</dbReference>
<comment type="caution">
    <text evidence="5">The sequence shown here is derived from an EMBL/GenBank/DDBJ whole genome shotgun (WGS) entry which is preliminary data.</text>
</comment>
<dbReference type="RefSeq" id="WP_096451535.1">
    <property type="nucleotide sequence ID" value="NZ_JBHSOG010000043.1"/>
</dbReference>
<proteinExistence type="predicted"/>
<organism evidence="5 6">
    <name type="scientific">Thauera sinica</name>
    <dbReference type="NCBI Taxonomy" id="2665146"/>
    <lineage>
        <taxon>Bacteria</taxon>
        <taxon>Pseudomonadati</taxon>
        <taxon>Pseudomonadota</taxon>
        <taxon>Betaproteobacteria</taxon>
        <taxon>Rhodocyclales</taxon>
        <taxon>Zoogloeaceae</taxon>
        <taxon>Thauera</taxon>
    </lineage>
</organism>
<evidence type="ECO:0000256" key="2">
    <source>
        <dbReference type="ARBA" id="ARBA00023004"/>
    </source>
</evidence>
<keyword evidence="6" id="KW-1185">Reference proteome</keyword>
<dbReference type="Proteomes" id="UP001595974">
    <property type="component" value="Unassembled WGS sequence"/>
</dbReference>
<dbReference type="PANTHER" id="PTHR35303">
    <property type="entry name" value="OS02G0197800 PROTEIN"/>
    <property type="match status" value="1"/>
</dbReference>
<dbReference type="EMBL" id="JBHSOG010000043">
    <property type="protein sequence ID" value="MFC5769869.1"/>
    <property type="molecule type" value="Genomic_DNA"/>
</dbReference>
<evidence type="ECO:0000256" key="3">
    <source>
        <dbReference type="SAM" id="MobiDB-lite"/>
    </source>
</evidence>
<protein>
    <submittedName>
        <fullName evidence="5">Gamma-butyrobetaine hydroxylase-like domain-containing protein</fullName>
    </submittedName>
</protein>
<name>A0ABW1ARU4_9RHOO</name>
<feature type="domain" description="Gamma-butyrobetaine hydroxylase-like N-terminal" evidence="4">
    <location>
        <begin position="14"/>
        <end position="98"/>
    </location>
</feature>
<feature type="region of interest" description="Disordered" evidence="3">
    <location>
        <begin position="118"/>
        <end position="140"/>
    </location>
</feature>
<evidence type="ECO:0000313" key="5">
    <source>
        <dbReference type="EMBL" id="MFC5769869.1"/>
    </source>
</evidence>
<dbReference type="Pfam" id="PF06155">
    <property type="entry name" value="GBBH-like_N"/>
    <property type="match status" value="1"/>
</dbReference>
<keyword evidence="1" id="KW-0479">Metal-binding</keyword>